<protein>
    <submittedName>
        <fullName evidence="2">Sap, sulfolipid-1-addressing protein</fullName>
    </submittedName>
</protein>
<feature type="transmembrane region" description="Helical" evidence="1">
    <location>
        <begin position="139"/>
        <end position="157"/>
    </location>
</feature>
<reference evidence="3" key="1">
    <citation type="submission" date="2016-10" db="EMBL/GenBank/DDBJ databases">
        <authorList>
            <person name="Varghese N."/>
            <person name="Submissions S."/>
        </authorList>
    </citation>
    <scope>NUCLEOTIDE SEQUENCE [LARGE SCALE GENOMIC DNA]</scope>
    <source>
        <strain evidence="3">DSM 23676</strain>
    </source>
</reference>
<keyword evidence="1" id="KW-0812">Transmembrane</keyword>
<feature type="transmembrane region" description="Helical" evidence="1">
    <location>
        <begin position="163"/>
        <end position="184"/>
    </location>
</feature>
<proteinExistence type="predicted"/>
<organism evidence="2 3">
    <name type="scientific">Brevibacterium siliguriense</name>
    <dbReference type="NCBI Taxonomy" id="1136497"/>
    <lineage>
        <taxon>Bacteria</taxon>
        <taxon>Bacillati</taxon>
        <taxon>Actinomycetota</taxon>
        <taxon>Actinomycetes</taxon>
        <taxon>Micrococcales</taxon>
        <taxon>Brevibacteriaceae</taxon>
        <taxon>Brevibacterium</taxon>
    </lineage>
</organism>
<evidence type="ECO:0000256" key="1">
    <source>
        <dbReference type="SAM" id="Phobius"/>
    </source>
</evidence>
<evidence type="ECO:0000313" key="2">
    <source>
        <dbReference type="EMBL" id="SDS94618.1"/>
    </source>
</evidence>
<dbReference type="STRING" id="1136497.SAMN04489752_2926"/>
<evidence type="ECO:0000313" key="3">
    <source>
        <dbReference type="Proteomes" id="UP000199597"/>
    </source>
</evidence>
<sequence>MTSLATALGDVLPTALGVALSPLPIIAIVLILMSTKAGRTGPAFALGWVFGLIVVATVVLVVVGSGDVVFDDSASSFPSAIKLALGVVFALLAANVWRKRPHANAPATQPGWMTKLDTAKPLFALSIGALLSGVNPKNLALTVTAAMAIATAALHPTQEVASLIVFVAIGSISIVGPAVAYLFVGERMTPVLQKLKRFMEQHNTAIMLVVLSLLALSNLGKGIGGLIG</sequence>
<keyword evidence="1" id="KW-0472">Membrane</keyword>
<dbReference type="AlphaFoldDB" id="A0A1H1WBB1"/>
<dbReference type="OrthoDB" id="4462109at2"/>
<feature type="transmembrane region" description="Helical" evidence="1">
    <location>
        <begin position="77"/>
        <end position="97"/>
    </location>
</feature>
<dbReference type="Proteomes" id="UP000199597">
    <property type="component" value="Chromosome I"/>
</dbReference>
<feature type="transmembrane region" description="Helical" evidence="1">
    <location>
        <begin position="12"/>
        <end position="33"/>
    </location>
</feature>
<dbReference type="RefSeq" id="WP_092015385.1">
    <property type="nucleotide sequence ID" value="NZ_LT629766.1"/>
</dbReference>
<keyword evidence="3" id="KW-1185">Reference proteome</keyword>
<dbReference type="Pfam" id="PF11139">
    <property type="entry name" value="SfLAP"/>
    <property type="match status" value="1"/>
</dbReference>
<gene>
    <name evidence="2" type="ORF">SAMN04489752_2926</name>
</gene>
<feature type="transmembrane region" description="Helical" evidence="1">
    <location>
        <begin position="205"/>
        <end position="227"/>
    </location>
</feature>
<feature type="transmembrane region" description="Helical" evidence="1">
    <location>
        <begin position="45"/>
        <end position="65"/>
    </location>
</feature>
<dbReference type="EMBL" id="LT629766">
    <property type="protein sequence ID" value="SDS94618.1"/>
    <property type="molecule type" value="Genomic_DNA"/>
</dbReference>
<name>A0A1H1WBB1_9MICO</name>
<keyword evidence="1" id="KW-1133">Transmembrane helix</keyword>
<accession>A0A1H1WBB1</accession>
<dbReference type="InterPro" id="IPR021315">
    <property type="entry name" value="Gap/Sap"/>
</dbReference>